<evidence type="ECO:0000313" key="1">
    <source>
        <dbReference type="EMBL" id="KFE66263.1"/>
    </source>
</evidence>
<protein>
    <recommendedName>
        <fullName evidence="3">DUF5666 domain-containing protein</fullName>
    </recommendedName>
</protein>
<sequence length="95" mass="10171">MGPGSVVRQSAPNTEVFQGTLRALEGDRMRMVDANGYVYEFGVGQQTRIMGPEGESVSPQSLREGMPVRIVTQPGGTENEVVTLQAFNPVSASSQ</sequence>
<organism evidence="1 2">
    <name type="scientific">Hyalangium minutum</name>
    <dbReference type="NCBI Taxonomy" id="394096"/>
    <lineage>
        <taxon>Bacteria</taxon>
        <taxon>Pseudomonadati</taxon>
        <taxon>Myxococcota</taxon>
        <taxon>Myxococcia</taxon>
        <taxon>Myxococcales</taxon>
        <taxon>Cystobacterineae</taxon>
        <taxon>Archangiaceae</taxon>
        <taxon>Hyalangium</taxon>
    </lineage>
</organism>
<evidence type="ECO:0008006" key="3">
    <source>
        <dbReference type="Google" id="ProtNLM"/>
    </source>
</evidence>
<keyword evidence="2" id="KW-1185">Reference proteome</keyword>
<reference evidence="1 2" key="1">
    <citation type="submission" date="2014-04" db="EMBL/GenBank/DDBJ databases">
        <title>Genome assembly of Hyalangium minutum DSM 14724.</title>
        <authorList>
            <person name="Sharma G."/>
            <person name="Subramanian S."/>
        </authorList>
    </citation>
    <scope>NUCLEOTIDE SEQUENCE [LARGE SCALE GENOMIC DNA]</scope>
    <source>
        <strain evidence="1 2">DSM 14724</strain>
    </source>
</reference>
<dbReference type="Proteomes" id="UP000028725">
    <property type="component" value="Unassembled WGS sequence"/>
</dbReference>
<comment type="caution">
    <text evidence="1">The sequence shown here is derived from an EMBL/GenBank/DDBJ whole genome shotgun (WGS) entry which is preliminary data.</text>
</comment>
<proteinExistence type="predicted"/>
<evidence type="ECO:0000313" key="2">
    <source>
        <dbReference type="Proteomes" id="UP000028725"/>
    </source>
</evidence>
<dbReference type="AlphaFoldDB" id="A0A085WF00"/>
<gene>
    <name evidence="1" type="ORF">DB31_1328</name>
</gene>
<dbReference type="EMBL" id="JMCB01000011">
    <property type="protein sequence ID" value="KFE66263.1"/>
    <property type="molecule type" value="Genomic_DNA"/>
</dbReference>
<accession>A0A085WF00</accession>
<name>A0A085WF00_9BACT</name>